<evidence type="ECO:0008006" key="4">
    <source>
        <dbReference type="Google" id="ProtNLM"/>
    </source>
</evidence>
<organism evidence="2 3">
    <name type="scientific">Agaricus bisporus var. burnettii</name>
    <dbReference type="NCBI Taxonomy" id="192524"/>
    <lineage>
        <taxon>Eukaryota</taxon>
        <taxon>Fungi</taxon>
        <taxon>Dikarya</taxon>
        <taxon>Basidiomycota</taxon>
        <taxon>Agaricomycotina</taxon>
        <taxon>Agaricomycetes</taxon>
        <taxon>Agaricomycetidae</taxon>
        <taxon>Agaricales</taxon>
        <taxon>Agaricineae</taxon>
        <taxon>Agaricaceae</taxon>
        <taxon>Agaricus</taxon>
    </lineage>
</organism>
<dbReference type="Proteomes" id="UP000629468">
    <property type="component" value="Unassembled WGS sequence"/>
</dbReference>
<dbReference type="Pfam" id="PF12296">
    <property type="entry name" value="HsbA"/>
    <property type="match status" value="1"/>
</dbReference>
<dbReference type="PANTHER" id="PTHR38123">
    <property type="entry name" value="CELL WALL SERINE-THREONINE-RICH GALACTOMANNOPROTEIN MP1 (AFU_ORTHOLOGUE AFUA_4G03240)"/>
    <property type="match status" value="1"/>
</dbReference>
<sequence>MQFKSFAYLLSAVAVVLAQSAQDVLSNLATLRTQLTTLDGAINGFPDTGGSLTQALAIHTDALNVQSATDDTTAATSGTPPFSEADGQSVIDAVTGLVPIIEDALVGIVAKKPAFDALPLGGISDLVRQDLSGLSSSTSSLEDALIALAPADLVDESTALKNEVDAAFATAIAAYN</sequence>
<feature type="chain" id="PRO_5034173058" description="Hydrophobic surface binding protein" evidence="1">
    <location>
        <begin position="19"/>
        <end position="176"/>
    </location>
</feature>
<comment type="caution">
    <text evidence="2">The sequence shown here is derived from an EMBL/GenBank/DDBJ whole genome shotgun (WGS) entry which is preliminary data.</text>
</comment>
<name>A0A8H7C409_AGABI</name>
<dbReference type="GO" id="GO:0005576">
    <property type="term" value="C:extracellular region"/>
    <property type="evidence" value="ECO:0007669"/>
    <property type="project" value="TreeGrafter"/>
</dbReference>
<keyword evidence="1" id="KW-0732">Signal</keyword>
<dbReference type="AlphaFoldDB" id="A0A8H7C409"/>
<dbReference type="PANTHER" id="PTHR38123:SF1">
    <property type="entry name" value="HYDROPHOBIC SURFACE BINDING PROTEIN"/>
    <property type="match status" value="1"/>
</dbReference>
<dbReference type="Gene3D" id="1.20.1280.140">
    <property type="match status" value="1"/>
</dbReference>
<protein>
    <recommendedName>
        <fullName evidence="4">Hydrophobic surface binding protein</fullName>
    </recommendedName>
</protein>
<evidence type="ECO:0000256" key="1">
    <source>
        <dbReference type="SAM" id="SignalP"/>
    </source>
</evidence>
<accession>A0A8H7C409</accession>
<dbReference type="InterPro" id="IPR021054">
    <property type="entry name" value="Cell_wall_mannoprotein_1"/>
</dbReference>
<proteinExistence type="predicted"/>
<evidence type="ECO:0000313" key="3">
    <source>
        <dbReference type="Proteomes" id="UP000629468"/>
    </source>
</evidence>
<evidence type="ECO:0000313" key="2">
    <source>
        <dbReference type="EMBL" id="KAF7761586.1"/>
    </source>
</evidence>
<feature type="signal peptide" evidence="1">
    <location>
        <begin position="1"/>
        <end position="18"/>
    </location>
</feature>
<reference evidence="2 3" key="1">
    <citation type="journal article" name="Sci. Rep.">
        <title>Telomere-to-telomere assembled and centromere annotated genomes of the two main subspecies of the button mushroom Agaricus bisporus reveal especially polymorphic chromosome ends.</title>
        <authorList>
            <person name="Sonnenberg A.S.M."/>
            <person name="Sedaghat-Telgerd N."/>
            <person name="Lavrijssen B."/>
            <person name="Ohm R.A."/>
            <person name="Hendrickx P.M."/>
            <person name="Scholtmeijer K."/>
            <person name="Baars J.J.P."/>
            <person name="van Peer A."/>
        </authorList>
    </citation>
    <scope>NUCLEOTIDE SEQUENCE [LARGE SCALE GENOMIC DNA]</scope>
    <source>
        <strain evidence="2 3">H119_p4</strain>
    </source>
</reference>
<gene>
    <name evidence="2" type="ORF">Agabi119p4_9578</name>
</gene>
<dbReference type="EMBL" id="JABXXO010000013">
    <property type="protein sequence ID" value="KAF7761586.1"/>
    <property type="molecule type" value="Genomic_DNA"/>
</dbReference>